<reference evidence="1" key="1">
    <citation type="submission" date="2021-01" db="EMBL/GenBank/DDBJ databases">
        <authorList>
            <person name="Corre E."/>
            <person name="Pelletier E."/>
            <person name="Niang G."/>
            <person name="Scheremetjew M."/>
            <person name="Finn R."/>
            <person name="Kale V."/>
            <person name="Holt S."/>
            <person name="Cochrane G."/>
            <person name="Meng A."/>
            <person name="Brown T."/>
            <person name="Cohen L."/>
        </authorList>
    </citation>
    <scope>NUCLEOTIDE SEQUENCE</scope>
    <source>
        <strain evidence="1">CCMP3105</strain>
    </source>
</reference>
<dbReference type="EMBL" id="HBNR01061573">
    <property type="protein sequence ID" value="CAE4631028.1"/>
    <property type="molecule type" value="Transcribed_RNA"/>
</dbReference>
<sequence length="229" mass="26984">MEYFDFCPRLRVLREFFGKASPFLLAHRYCDLRLDEFLLTYCTCGREMGLEMSFFEPGPHCWMYFYANAGVSGLDLEASIDWWDERINFIGANDGHVSTRVEIEPSDSQHALAFWPEFRAYEEVGMTERKLAKYLAAFRNVMEISLARSFSRKVDQRLFDGFVCYGIKNSFGRFLYRIDSSRRDATRQRVARCCQRYAAGLARNFKVRILWHDRERVFLPEEDATNPFA</sequence>
<dbReference type="AlphaFoldDB" id="A0A7S4S1P9"/>
<name>A0A7S4S1P9_9DINO</name>
<gene>
    <name evidence="1" type="ORF">AMON00008_LOCUS43373</name>
</gene>
<protein>
    <submittedName>
        <fullName evidence="1">Uncharacterized protein</fullName>
    </submittedName>
</protein>
<evidence type="ECO:0000313" key="1">
    <source>
        <dbReference type="EMBL" id="CAE4631028.1"/>
    </source>
</evidence>
<proteinExistence type="predicted"/>
<organism evidence="1">
    <name type="scientific">Alexandrium monilatum</name>
    <dbReference type="NCBI Taxonomy" id="311494"/>
    <lineage>
        <taxon>Eukaryota</taxon>
        <taxon>Sar</taxon>
        <taxon>Alveolata</taxon>
        <taxon>Dinophyceae</taxon>
        <taxon>Gonyaulacales</taxon>
        <taxon>Pyrocystaceae</taxon>
        <taxon>Alexandrium</taxon>
    </lineage>
</organism>
<accession>A0A7S4S1P9</accession>